<name>A0A0G0IDW5_9BACT</name>
<dbReference type="SUPFAM" id="SSF53448">
    <property type="entry name" value="Nucleotide-diphospho-sugar transferases"/>
    <property type="match status" value="1"/>
</dbReference>
<keyword evidence="2" id="KW-0808">Transferase</keyword>
<dbReference type="PANTHER" id="PTHR43630">
    <property type="entry name" value="POLY-BETA-1,6-N-ACETYL-D-GLUCOSAMINE SYNTHASE"/>
    <property type="match status" value="1"/>
</dbReference>
<dbReference type="AlphaFoldDB" id="A0A0G0IDW5"/>
<dbReference type="Gene3D" id="3.90.550.10">
    <property type="entry name" value="Spore Coat Polysaccharide Biosynthesis Protein SpsA, Chain A"/>
    <property type="match status" value="1"/>
</dbReference>
<evidence type="ECO:0000259" key="1">
    <source>
        <dbReference type="Pfam" id="PF00535"/>
    </source>
</evidence>
<evidence type="ECO:0000313" key="2">
    <source>
        <dbReference type="EMBL" id="KKQ49145.1"/>
    </source>
</evidence>
<dbReference type="CDD" id="cd02511">
    <property type="entry name" value="Beta4Glucosyltransferase"/>
    <property type="match status" value="1"/>
</dbReference>
<dbReference type="InterPro" id="IPR001173">
    <property type="entry name" value="Glyco_trans_2-like"/>
</dbReference>
<protein>
    <submittedName>
        <fullName evidence="2">Glycosyltransferase</fullName>
    </submittedName>
</protein>
<dbReference type="Proteomes" id="UP000034366">
    <property type="component" value="Unassembled WGS sequence"/>
</dbReference>
<proteinExistence type="predicted"/>
<gene>
    <name evidence="2" type="ORF">US67_C0018G0002</name>
</gene>
<comment type="caution">
    <text evidence="2">The sequence shown here is derived from an EMBL/GenBank/DDBJ whole genome shotgun (WGS) entry which is preliminary data.</text>
</comment>
<evidence type="ECO:0000313" key="3">
    <source>
        <dbReference type="Proteomes" id="UP000034366"/>
    </source>
</evidence>
<reference evidence="2 3" key="1">
    <citation type="journal article" date="2015" name="Nature">
        <title>rRNA introns, odd ribosomes, and small enigmatic genomes across a large radiation of phyla.</title>
        <authorList>
            <person name="Brown C.T."/>
            <person name="Hug L.A."/>
            <person name="Thomas B.C."/>
            <person name="Sharon I."/>
            <person name="Castelle C.J."/>
            <person name="Singh A."/>
            <person name="Wilkins M.J."/>
            <person name="Williams K.H."/>
            <person name="Banfield J.F."/>
        </authorList>
    </citation>
    <scope>NUCLEOTIDE SEQUENCE [LARGE SCALE GENOMIC DNA]</scope>
</reference>
<dbReference type="EMBL" id="LBTW01000018">
    <property type="protein sequence ID" value="KKQ49145.1"/>
    <property type="molecule type" value="Genomic_DNA"/>
</dbReference>
<dbReference type="GO" id="GO:0016740">
    <property type="term" value="F:transferase activity"/>
    <property type="evidence" value="ECO:0007669"/>
    <property type="project" value="UniProtKB-KW"/>
</dbReference>
<accession>A0A0G0IDW5</accession>
<dbReference type="PANTHER" id="PTHR43630:SF2">
    <property type="entry name" value="GLYCOSYLTRANSFERASE"/>
    <property type="match status" value="1"/>
</dbReference>
<dbReference type="Pfam" id="PF00535">
    <property type="entry name" value="Glycos_transf_2"/>
    <property type="match status" value="1"/>
</dbReference>
<dbReference type="InterPro" id="IPR029044">
    <property type="entry name" value="Nucleotide-diphossugar_trans"/>
</dbReference>
<organism evidence="2 3">
    <name type="scientific">Candidatus Woesebacteria bacterium GW2011_GWD1_38_10</name>
    <dbReference type="NCBI Taxonomy" id="1618592"/>
    <lineage>
        <taxon>Bacteria</taxon>
        <taxon>Candidatus Woeseibacteriota</taxon>
    </lineage>
</organism>
<sequence length="266" mass="30719">MGKISKNIKLTGIIIARDAEERISNCVKSLEFCDEIIVVDTGSIDKTTEVAKKLGCNVFKYSKGSFNDWRNFGQSKAKGIYIFYLDTDEEVSVKLKIDILKLVKVWGENVGCYAIPRKNIILGKWLKHGGWYPDYVIRLFKKGSLIKWENELHEQPIYKGKLKYLESAIVHHKEDNLGDMVKKTNKRSEIEGRLMFEAGHPPMTIPRFISAMAREFWFRFVKNLAFLDGGEGVIMGLYQVYSRFISYAKLWEIQITTQNSKLKTQN</sequence>
<feature type="domain" description="Glycosyltransferase 2-like" evidence="1">
    <location>
        <begin position="13"/>
        <end position="130"/>
    </location>
</feature>